<evidence type="ECO:0000256" key="1">
    <source>
        <dbReference type="SAM" id="MobiDB-lite"/>
    </source>
</evidence>
<accession>A0A9P6QIC9</accession>
<keyword evidence="3" id="KW-1185">Reference proteome</keyword>
<feature type="compositionally biased region" description="Acidic residues" evidence="1">
    <location>
        <begin position="84"/>
        <end position="97"/>
    </location>
</feature>
<dbReference type="Proteomes" id="UP000807716">
    <property type="component" value="Unassembled WGS sequence"/>
</dbReference>
<evidence type="ECO:0000313" key="2">
    <source>
        <dbReference type="EMBL" id="KAG0269671.1"/>
    </source>
</evidence>
<evidence type="ECO:0000313" key="3">
    <source>
        <dbReference type="Proteomes" id="UP000807716"/>
    </source>
</evidence>
<dbReference type="AlphaFoldDB" id="A0A9P6QIC9"/>
<sequence>MSTTNNNYTAIPPEDLCPFCYENFCTCGTQTHSYPLIVENNPAAESLSEEFHKRCKLSTEVHEPAIAIPDGEVDIDSFLKEMEEILGEETDSSDSDNESGMASDEAMDDEDQ</sequence>
<reference evidence="2" key="1">
    <citation type="journal article" date="2020" name="Fungal Divers.">
        <title>Resolving the Mortierellaceae phylogeny through synthesis of multi-gene phylogenetics and phylogenomics.</title>
        <authorList>
            <person name="Vandepol N."/>
            <person name="Liber J."/>
            <person name="Desiro A."/>
            <person name="Na H."/>
            <person name="Kennedy M."/>
            <person name="Barry K."/>
            <person name="Grigoriev I.V."/>
            <person name="Miller A.N."/>
            <person name="O'Donnell K."/>
            <person name="Stajich J.E."/>
            <person name="Bonito G."/>
        </authorList>
    </citation>
    <scope>NUCLEOTIDE SEQUENCE</scope>
    <source>
        <strain evidence="2">BC1065</strain>
    </source>
</reference>
<dbReference type="EMBL" id="JAAAJB010000020">
    <property type="protein sequence ID" value="KAG0269671.1"/>
    <property type="molecule type" value="Genomic_DNA"/>
</dbReference>
<gene>
    <name evidence="2" type="ORF">DFQ27_002635</name>
</gene>
<feature type="region of interest" description="Disordered" evidence="1">
    <location>
        <begin position="83"/>
        <end position="112"/>
    </location>
</feature>
<proteinExistence type="predicted"/>
<dbReference type="OrthoDB" id="10528112at2759"/>
<name>A0A9P6QIC9_9FUNG</name>
<protein>
    <submittedName>
        <fullName evidence="2">Uncharacterized protein</fullName>
    </submittedName>
</protein>
<comment type="caution">
    <text evidence="2">The sequence shown here is derived from an EMBL/GenBank/DDBJ whole genome shotgun (WGS) entry which is preliminary data.</text>
</comment>
<organism evidence="2 3">
    <name type="scientific">Actinomortierella ambigua</name>
    <dbReference type="NCBI Taxonomy" id="1343610"/>
    <lineage>
        <taxon>Eukaryota</taxon>
        <taxon>Fungi</taxon>
        <taxon>Fungi incertae sedis</taxon>
        <taxon>Mucoromycota</taxon>
        <taxon>Mortierellomycotina</taxon>
        <taxon>Mortierellomycetes</taxon>
        <taxon>Mortierellales</taxon>
        <taxon>Mortierellaceae</taxon>
        <taxon>Actinomortierella</taxon>
    </lineage>
</organism>